<organism evidence="1 2">
    <name type="scientific">Morus notabilis</name>
    <dbReference type="NCBI Taxonomy" id="981085"/>
    <lineage>
        <taxon>Eukaryota</taxon>
        <taxon>Viridiplantae</taxon>
        <taxon>Streptophyta</taxon>
        <taxon>Embryophyta</taxon>
        <taxon>Tracheophyta</taxon>
        <taxon>Spermatophyta</taxon>
        <taxon>Magnoliopsida</taxon>
        <taxon>eudicotyledons</taxon>
        <taxon>Gunneridae</taxon>
        <taxon>Pentapetalae</taxon>
        <taxon>rosids</taxon>
        <taxon>fabids</taxon>
        <taxon>Rosales</taxon>
        <taxon>Moraceae</taxon>
        <taxon>Moreae</taxon>
        <taxon>Morus</taxon>
    </lineage>
</organism>
<evidence type="ECO:0000313" key="1">
    <source>
        <dbReference type="EMBL" id="EXB89631.1"/>
    </source>
</evidence>
<evidence type="ECO:0000313" key="2">
    <source>
        <dbReference type="Proteomes" id="UP000030645"/>
    </source>
</evidence>
<sequence>MQASSVDVSDVALAQGGIGGDVEVSPEASKIYFDGAFVDGKAGAGVVVQDLEGLIRRDDIRQQYLRS</sequence>
<proteinExistence type="predicted"/>
<protein>
    <submittedName>
        <fullName evidence="1">Uncharacterized protein</fullName>
    </submittedName>
</protein>
<dbReference type="Proteomes" id="UP000030645">
    <property type="component" value="Unassembled WGS sequence"/>
</dbReference>
<keyword evidence="2" id="KW-1185">Reference proteome</keyword>
<name>W9RRV0_9ROSA</name>
<accession>W9RRV0</accession>
<gene>
    <name evidence="1" type="ORF">L484_018732</name>
</gene>
<reference evidence="2" key="1">
    <citation type="submission" date="2013-01" db="EMBL/GenBank/DDBJ databases">
        <title>Draft Genome Sequence of a Mulberry Tree, Morus notabilis C.K. Schneid.</title>
        <authorList>
            <person name="He N."/>
            <person name="Zhao S."/>
        </authorList>
    </citation>
    <scope>NUCLEOTIDE SEQUENCE</scope>
</reference>
<dbReference type="EMBL" id="KE345012">
    <property type="protein sequence ID" value="EXB89631.1"/>
    <property type="molecule type" value="Genomic_DNA"/>
</dbReference>
<dbReference type="AlphaFoldDB" id="W9RRV0"/>